<reference evidence="3" key="1">
    <citation type="submission" date="2016-03" db="EMBL/GenBank/DDBJ databases">
        <authorList>
            <person name="Devillers Hugo."/>
        </authorList>
    </citation>
    <scope>NUCLEOTIDE SEQUENCE [LARGE SCALE GENOMIC DNA]</scope>
</reference>
<dbReference type="EMBL" id="LT598453">
    <property type="protein sequence ID" value="SCV02844.1"/>
    <property type="molecule type" value="Genomic_DNA"/>
</dbReference>
<feature type="compositionally biased region" description="Basic and acidic residues" evidence="1">
    <location>
        <begin position="1"/>
        <end position="12"/>
    </location>
</feature>
<feature type="region of interest" description="Disordered" evidence="1">
    <location>
        <begin position="365"/>
        <end position="387"/>
    </location>
</feature>
<dbReference type="OrthoDB" id="3981301at2759"/>
<protein>
    <submittedName>
        <fullName evidence="2">LANO_0G00584g1_1</fullName>
    </submittedName>
</protein>
<feature type="region of interest" description="Disordered" evidence="1">
    <location>
        <begin position="108"/>
        <end position="192"/>
    </location>
</feature>
<dbReference type="AlphaFoldDB" id="A0A1G4KE93"/>
<keyword evidence="3" id="KW-1185">Reference proteome</keyword>
<dbReference type="Proteomes" id="UP000189911">
    <property type="component" value="Chromosome G"/>
</dbReference>
<gene>
    <name evidence="2" type="ORF">LANO_0G00584G</name>
</gene>
<evidence type="ECO:0000313" key="2">
    <source>
        <dbReference type="EMBL" id="SCV02844.1"/>
    </source>
</evidence>
<feature type="region of interest" description="Disordered" evidence="1">
    <location>
        <begin position="211"/>
        <end position="232"/>
    </location>
</feature>
<feature type="compositionally biased region" description="Basic residues" evidence="1">
    <location>
        <begin position="31"/>
        <end position="40"/>
    </location>
</feature>
<feature type="compositionally biased region" description="Polar residues" evidence="1">
    <location>
        <begin position="164"/>
        <end position="179"/>
    </location>
</feature>
<sequence>MTMNPDRLKVPVDSDSGIGDFGIHNSDRTPSRRGHRHKRSLAISQDLDFVKQGPGTPNDKPDYTTASPVRNQDISPRFFMSEELTYSHDIPNAIIDLDDALTTKPRSFTSHRRAESAPANLILPFKLEPPSTQSKPPLRIEEEDSESDGEPTSQDALMSPLRAKSQSPFLKNPTVTESPKTAKRSLYNNNTLKISKQKERYLNYTKHFPAASPQLPTQLYPQDPSSSSLSSDLTSGILTPAVTNSPNTPVFSVLKFTNGSPSPRNSFNFRSQVYDLPSNISAVIDEGLHLPDSNVDDGDTLTCTTTNATYEPVHRRSKSAAACDNLEAYRIPKEILLGEPGGSIDLSAQPKSPIKAVARSSNVQAANETRSISDGAVTRDKVSSQAGKRKSKFNIITNIFSRFKSPR</sequence>
<feature type="compositionally biased region" description="Polar residues" evidence="1">
    <location>
        <begin position="214"/>
        <end position="224"/>
    </location>
</feature>
<proteinExistence type="predicted"/>
<evidence type="ECO:0000256" key="1">
    <source>
        <dbReference type="SAM" id="MobiDB-lite"/>
    </source>
</evidence>
<accession>A0A1G4KE93</accession>
<organism evidence="2 3">
    <name type="scientific">Lachancea nothofagi CBS 11611</name>
    <dbReference type="NCBI Taxonomy" id="1266666"/>
    <lineage>
        <taxon>Eukaryota</taxon>
        <taxon>Fungi</taxon>
        <taxon>Dikarya</taxon>
        <taxon>Ascomycota</taxon>
        <taxon>Saccharomycotina</taxon>
        <taxon>Saccharomycetes</taxon>
        <taxon>Saccharomycetales</taxon>
        <taxon>Saccharomycetaceae</taxon>
        <taxon>Lachancea</taxon>
    </lineage>
</organism>
<name>A0A1G4KE93_9SACH</name>
<evidence type="ECO:0000313" key="3">
    <source>
        <dbReference type="Proteomes" id="UP000189911"/>
    </source>
</evidence>
<feature type="region of interest" description="Disordered" evidence="1">
    <location>
        <begin position="1"/>
        <end position="70"/>
    </location>
</feature>